<reference evidence="1" key="1">
    <citation type="journal article" date="2015" name="Int. J. Syst. Evol. Microbiol.">
        <title>Rhizobium alvei sp. nov., isolated from a freshwater river.</title>
        <authorList>
            <person name="Sheu S.Y."/>
            <person name="Huang H.W."/>
            <person name="Young C.C."/>
            <person name="Chen W.M."/>
        </authorList>
    </citation>
    <scope>NUCLEOTIDE SEQUENCE</scope>
    <source>
        <strain evidence="1">TNR-22</strain>
    </source>
</reference>
<reference evidence="1" key="2">
    <citation type="submission" date="2023-07" db="EMBL/GenBank/DDBJ databases">
        <authorList>
            <person name="Shen H."/>
        </authorList>
    </citation>
    <scope>NUCLEOTIDE SEQUENCE</scope>
    <source>
        <strain evidence="1">TNR-22</strain>
    </source>
</reference>
<sequence length="183" mass="20787">MSDNFQSYVFADPANGDLSADFRRIPAYLIAEQIILDKTRDNSLEGEGHMPGSQAEKLYTQDIDRWRELDVNGVTFRSGRIVEVSSDLAECRCPHCNTVIDAESENFEAVSAALDRFDNEGIDLLSCPACSRETKLSDWDFSDALVVGRHKVTFWNWPRLKPDLAHRFEQISGLKCHYIEGRI</sequence>
<keyword evidence="2" id="KW-1185">Reference proteome</keyword>
<protein>
    <submittedName>
        <fullName evidence="1">Uncharacterized protein</fullName>
    </submittedName>
</protein>
<accession>A0ABT8YPS9</accession>
<organism evidence="1 2">
    <name type="scientific">Rhizobium alvei</name>
    <dbReference type="NCBI Taxonomy" id="1132659"/>
    <lineage>
        <taxon>Bacteria</taxon>
        <taxon>Pseudomonadati</taxon>
        <taxon>Pseudomonadota</taxon>
        <taxon>Alphaproteobacteria</taxon>
        <taxon>Hyphomicrobiales</taxon>
        <taxon>Rhizobiaceae</taxon>
        <taxon>Rhizobium/Agrobacterium group</taxon>
        <taxon>Rhizobium</taxon>
    </lineage>
</organism>
<gene>
    <name evidence="1" type="ORF">Q4481_17215</name>
</gene>
<proteinExistence type="predicted"/>
<comment type="caution">
    <text evidence="1">The sequence shown here is derived from an EMBL/GenBank/DDBJ whole genome shotgun (WGS) entry which is preliminary data.</text>
</comment>
<name>A0ABT8YPS9_9HYPH</name>
<evidence type="ECO:0000313" key="2">
    <source>
        <dbReference type="Proteomes" id="UP001174932"/>
    </source>
</evidence>
<dbReference type="EMBL" id="JAUOZU010000013">
    <property type="protein sequence ID" value="MDO6965705.1"/>
    <property type="molecule type" value="Genomic_DNA"/>
</dbReference>
<evidence type="ECO:0000313" key="1">
    <source>
        <dbReference type="EMBL" id="MDO6965705.1"/>
    </source>
</evidence>
<dbReference type="RefSeq" id="WP_304377639.1">
    <property type="nucleotide sequence ID" value="NZ_JAUOZU010000013.1"/>
</dbReference>
<dbReference type="Proteomes" id="UP001174932">
    <property type="component" value="Unassembled WGS sequence"/>
</dbReference>